<dbReference type="Proteomes" id="UP000019184">
    <property type="component" value="Unassembled WGS sequence"/>
</dbReference>
<feature type="region of interest" description="Disordered" evidence="1">
    <location>
        <begin position="40"/>
        <end position="75"/>
    </location>
</feature>
<gene>
    <name evidence="2" type="ORF">BN874_1260037</name>
</gene>
<evidence type="ECO:0008006" key="4">
    <source>
        <dbReference type="Google" id="ProtNLM"/>
    </source>
</evidence>
<feature type="region of interest" description="Disordered" evidence="1">
    <location>
        <begin position="168"/>
        <end position="190"/>
    </location>
</feature>
<dbReference type="OrthoDB" id="6052310at2"/>
<name>A0A7U7J2X0_9GAMM</name>
<accession>A0A7U7J2X0</accession>
<evidence type="ECO:0000313" key="2">
    <source>
        <dbReference type="EMBL" id="CDH43629.1"/>
    </source>
</evidence>
<dbReference type="EMBL" id="CBTK010000031">
    <property type="protein sequence ID" value="CDH43629.1"/>
    <property type="molecule type" value="Genomic_DNA"/>
</dbReference>
<comment type="caution">
    <text evidence="2">The sequence shown here is derived from an EMBL/GenBank/DDBJ whole genome shotgun (WGS) entry which is preliminary data.</text>
</comment>
<dbReference type="RefSeq" id="WP_081756095.1">
    <property type="nucleotide sequence ID" value="NZ_CBTK010000031.1"/>
</dbReference>
<feature type="compositionally biased region" description="Low complexity" evidence="1">
    <location>
        <begin position="168"/>
        <end position="181"/>
    </location>
</feature>
<dbReference type="Pfam" id="PF11218">
    <property type="entry name" value="DUF3011"/>
    <property type="match status" value="2"/>
</dbReference>
<keyword evidence="3" id="KW-1185">Reference proteome</keyword>
<protein>
    <recommendedName>
        <fullName evidence="4">DUF3011 domain-containing protein</fullName>
    </recommendedName>
</protein>
<sequence length="245" mass="27014">MTIARCDPVNDPVSKAAPSYCWRLAAVVLLVLVGSSPGNAQRYDNNRDADQPRSDEGRGRNDRDSGSRRGGGGAIVRCESTGQDYQHCRADTSDGVQLYRQLSRNACRFNDSWGYDRRGVWVKQGCRGDFQLHTGRSGGNGQQQGRDNTAAIVGGAVALGVLGAVLSENDNGNNNNGNNNNSDRPRRTVRCESDGDYRHCRAEIRNGVRLSRQLSRASCRQNESWGYDRRGVWVDRGCRAEFSLD</sequence>
<evidence type="ECO:0000256" key="1">
    <source>
        <dbReference type="SAM" id="MobiDB-lite"/>
    </source>
</evidence>
<proteinExistence type="predicted"/>
<reference evidence="2 3" key="1">
    <citation type="journal article" date="2014" name="ISME J.">
        <title>Candidatus Competibacter-lineage genomes retrieved from metagenomes reveal functional metabolic diversity.</title>
        <authorList>
            <person name="McIlroy S.J."/>
            <person name="Albertsen M."/>
            <person name="Andresen E.K."/>
            <person name="Saunders A.M."/>
            <person name="Kristiansen R."/>
            <person name="Stokholm-Bjerregaard M."/>
            <person name="Nielsen K.L."/>
            <person name="Nielsen P.H."/>
        </authorList>
    </citation>
    <scope>NUCLEOTIDE SEQUENCE [LARGE SCALE GENOMIC DNA]</scope>
    <source>
        <strain evidence="2 3">Run_B_J11</strain>
    </source>
</reference>
<dbReference type="AlphaFoldDB" id="A0A7U7J2X0"/>
<evidence type="ECO:0000313" key="3">
    <source>
        <dbReference type="Proteomes" id="UP000019184"/>
    </source>
</evidence>
<feature type="compositionally biased region" description="Basic and acidic residues" evidence="1">
    <location>
        <begin position="44"/>
        <end position="67"/>
    </location>
</feature>
<organism evidence="2 3">
    <name type="scientific">Candidatus Contendobacter odensis Run_B_J11</name>
    <dbReference type="NCBI Taxonomy" id="1400861"/>
    <lineage>
        <taxon>Bacteria</taxon>
        <taxon>Pseudomonadati</taxon>
        <taxon>Pseudomonadota</taxon>
        <taxon>Gammaproteobacteria</taxon>
        <taxon>Candidatus Competibacteraceae</taxon>
        <taxon>Candidatus Contendibacter</taxon>
    </lineage>
</organism>
<dbReference type="InterPro" id="IPR021381">
    <property type="entry name" value="DUF3011"/>
</dbReference>